<sequence>MAALIKNHGRILPAFETRLTTWAFLVSERGDRREAASAAAKADQAVDNLLKLRPGKIGRKAENGVWGPASDVLAFRSWLWFVVAVLLAVGGLLLVPGDSTTEQYVRIALSLIPAVPSALFASRQLSHILTRRALRTGVAGQNTLVWIGRWLSESAVLILTLGMWGLWMTVLVL</sequence>
<feature type="transmembrane region" description="Helical" evidence="1">
    <location>
        <begin position="103"/>
        <end position="122"/>
    </location>
</feature>
<proteinExistence type="predicted"/>
<comment type="caution">
    <text evidence="2">The sequence shown here is derived from an EMBL/GenBank/DDBJ whole genome shotgun (WGS) entry which is preliminary data.</text>
</comment>
<dbReference type="EMBL" id="JAUSZV010000001">
    <property type="protein sequence ID" value="MDQ0904281.1"/>
    <property type="molecule type" value="Genomic_DNA"/>
</dbReference>
<organism evidence="2 3">
    <name type="scientific">Streptomyces canus</name>
    <dbReference type="NCBI Taxonomy" id="58343"/>
    <lineage>
        <taxon>Bacteria</taxon>
        <taxon>Bacillati</taxon>
        <taxon>Actinomycetota</taxon>
        <taxon>Actinomycetes</taxon>
        <taxon>Kitasatosporales</taxon>
        <taxon>Streptomycetaceae</taxon>
        <taxon>Streptomyces</taxon>
        <taxon>Streptomyces aurantiacus group</taxon>
    </lineage>
</organism>
<keyword evidence="1" id="KW-0812">Transmembrane</keyword>
<protein>
    <submittedName>
        <fullName evidence="2">Uncharacterized protein</fullName>
    </submittedName>
</protein>
<dbReference type="RefSeq" id="WP_306971844.1">
    <property type="nucleotide sequence ID" value="NZ_JAUSZV010000001.1"/>
</dbReference>
<feature type="transmembrane region" description="Helical" evidence="1">
    <location>
        <begin position="143"/>
        <end position="167"/>
    </location>
</feature>
<gene>
    <name evidence="2" type="ORF">QFZ22_000266</name>
</gene>
<reference evidence="2" key="1">
    <citation type="submission" date="2023-07" db="EMBL/GenBank/DDBJ databases">
        <title>Comparative genomics of wheat-associated soil bacteria to identify genetic determinants of phenazine resistance.</title>
        <authorList>
            <person name="Mouncey N."/>
        </authorList>
    </citation>
    <scope>NUCLEOTIDE SEQUENCE</scope>
    <source>
        <strain evidence="2">V4I22</strain>
    </source>
</reference>
<evidence type="ECO:0000256" key="1">
    <source>
        <dbReference type="SAM" id="Phobius"/>
    </source>
</evidence>
<accession>A0AAW8F2J9</accession>
<name>A0AAW8F2J9_9ACTN</name>
<keyword evidence="1" id="KW-0472">Membrane</keyword>
<evidence type="ECO:0000313" key="2">
    <source>
        <dbReference type="EMBL" id="MDQ0904281.1"/>
    </source>
</evidence>
<dbReference type="Proteomes" id="UP001234216">
    <property type="component" value="Unassembled WGS sequence"/>
</dbReference>
<feature type="transmembrane region" description="Helical" evidence="1">
    <location>
        <begin position="78"/>
        <end position="97"/>
    </location>
</feature>
<keyword evidence="1" id="KW-1133">Transmembrane helix</keyword>
<dbReference type="AlphaFoldDB" id="A0AAW8F2J9"/>
<evidence type="ECO:0000313" key="3">
    <source>
        <dbReference type="Proteomes" id="UP001234216"/>
    </source>
</evidence>